<evidence type="ECO:0000256" key="1">
    <source>
        <dbReference type="ARBA" id="ARBA00022603"/>
    </source>
</evidence>
<protein>
    <submittedName>
        <fullName evidence="3">SAM-dependent methyltransferase</fullName>
    </submittedName>
</protein>
<dbReference type="GO" id="GO:0032259">
    <property type="term" value="P:methylation"/>
    <property type="evidence" value="ECO:0007669"/>
    <property type="project" value="UniProtKB-KW"/>
</dbReference>
<reference evidence="3" key="1">
    <citation type="submission" date="2018-12" db="EMBL/GenBank/DDBJ databases">
        <title>Novel natural products biosynthetic potential of the class Ktedonobacteria.</title>
        <authorList>
            <person name="Zheng Y."/>
            <person name="Saitou A."/>
            <person name="Wang C.M."/>
            <person name="Toyoda A."/>
            <person name="Minakuchi Y."/>
            <person name="Sekiguchi Y."/>
            <person name="Ueda K."/>
            <person name="Takano H."/>
            <person name="Sakai Y."/>
            <person name="Yokota A."/>
            <person name="Yabe S."/>
        </authorList>
    </citation>
    <scope>NUCLEOTIDE SEQUENCE</scope>
    <source>
        <strain evidence="3">A3-2</strain>
    </source>
</reference>
<keyword evidence="2 3" id="KW-0808">Transferase</keyword>
<evidence type="ECO:0000313" key="3">
    <source>
        <dbReference type="EMBL" id="BBH94209.1"/>
    </source>
</evidence>
<evidence type="ECO:0000256" key="2">
    <source>
        <dbReference type="ARBA" id="ARBA00022679"/>
    </source>
</evidence>
<proteinExistence type="predicted"/>
<dbReference type="SUPFAM" id="SSF53335">
    <property type="entry name" value="S-adenosyl-L-methionine-dependent methyltransferases"/>
    <property type="match status" value="1"/>
</dbReference>
<dbReference type="InterPro" id="IPR029063">
    <property type="entry name" value="SAM-dependent_MTases_sf"/>
</dbReference>
<dbReference type="PANTHER" id="PTHR12049:SF7">
    <property type="entry name" value="PROTEIN ARGININE METHYLTRANSFERASE NDUFAF7, MITOCHONDRIAL"/>
    <property type="match status" value="1"/>
</dbReference>
<sequence length="368" mass="42509">MTTTSLLEQKLIARIEREGPLPFAEYMRAALYDPQGGYYASGTSRIGWTGDYFTSGDLGHFFAHCLGRQLYQMWEELRRPRPFRVWEQGAGRGELEAGIRTWSEQQQPEFAAALSYRSLDLQRGEDVLSPETLQQLQVSEGRPHVILANELVDAFPVHLVEVQQGQLYEIYVSVEAGRLCEIAAPPSSPEVATYLDRYRVPWYRFPDGWRAEINLEALRWVQLQAALLRPGFLLVIDYGDRAARLYTRSRLRGTLLCYHRHRINEQPLARPGEQDITAHVNFSALIDEGRRHGLRLRLFTTQRAWLERLGIFEELEELRRTHFTAADQQRATDQGQIALLRWYNLRQQVLALTDPGGLGNFKVLIMRR</sequence>
<dbReference type="InterPro" id="IPR003788">
    <property type="entry name" value="NDUFAF7"/>
</dbReference>
<gene>
    <name evidence="3" type="ORF">KTA_24080</name>
</gene>
<name>A0A455T475_9CHLR</name>
<dbReference type="AlphaFoldDB" id="A0A455T475"/>
<dbReference type="EMBL" id="AP019377">
    <property type="protein sequence ID" value="BBH94209.1"/>
    <property type="molecule type" value="Genomic_DNA"/>
</dbReference>
<dbReference type="Gene3D" id="3.40.50.12710">
    <property type="match status" value="1"/>
</dbReference>
<keyword evidence="1 3" id="KW-0489">Methyltransferase</keyword>
<organism evidence="3">
    <name type="scientific">Thermogemmatispora argillosa</name>
    <dbReference type="NCBI Taxonomy" id="2045280"/>
    <lineage>
        <taxon>Bacteria</taxon>
        <taxon>Bacillati</taxon>
        <taxon>Chloroflexota</taxon>
        <taxon>Ktedonobacteria</taxon>
        <taxon>Thermogemmatisporales</taxon>
        <taxon>Thermogemmatisporaceae</taxon>
        <taxon>Thermogemmatispora</taxon>
    </lineage>
</organism>
<dbReference type="InterPro" id="IPR038375">
    <property type="entry name" value="NDUFAF7_sf"/>
</dbReference>
<dbReference type="GO" id="GO:0035243">
    <property type="term" value="F:protein-arginine omega-N symmetric methyltransferase activity"/>
    <property type="evidence" value="ECO:0007669"/>
    <property type="project" value="TreeGrafter"/>
</dbReference>
<dbReference type="PANTHER" id="PTHR12049">
    <property type="entry name" value="PROTEIN ARGININE METHYLTRANSFERASE NDUFAF7, MITOCHONDRIAL"/>
    <property type="match status" value="1"/>
</dbReference>
<accession>A0A455T475</accession>
<dbReference type="Pfam" id="PF02636">
    <property type="entry name" value="Methyltransf_28"/>
    <property type="match status" value="1"/>
</dbReference>